<dbReference type="InterPro" id="IPR040283">
    <property type="entry name" value="DDB_G0292058-like"/>
</dbReference>
<feature type="transmembrane region" description="Helical" evidence="1">
    <location>
        <begin position="218"/>
        <end position="241"/>
    </location>
</feature>
<name>A0A9R1VUH5_LACSA</name>
<feature type="transmembrane region" description="Helical" evidence="1">
    <location>
        <begin position="248"/>
        <end position="274"/>
    </location>
</feature>
<feature type="transmembrane region" description="Helical" evidence="1">
    <location>
        <begin position="461"/>
        <end position="482"/>
    </location>
</feature>
<evidence type="ECO:0000256" key="1">
    <source>
        <dbReference type="SAM" id="Phobius"/>
    </source>
</evidence>
<evidence type="ECO:0000256" key="2">
    <source>
        <dbReference type="SAM" id="SignalP"/>
    </source>
</evidence>
<dbReference type="OrthoDB" id="1056237at2759"/>
<feature type="chain" id="PRO_5040481216" evidence="2">
    <location>
        <begin position="30"/>
        <end position="504"/>
    </location>
</feature>
<reference evidence="3 4" key="1">
    <citation type="journal article" date="2017" name="Nat. Commun.">
        <title>Genome assembly with in vitro proximity ligation data and whole-genome triplication in lettuce.</title>
        <authorList>
            <person name="Reyes-Chin-Wo S."/>
            <person name="Wang Z."/>
            <person name="Yang X."/>
            <person name="Kozik A."/>
            <person name="Arikit S."/>
            <person name="Song C."/>
            <person name="Xia L."/>
            <person name="Froenicke L."/>
            <person name="Lavelle D.O."/>
            <person name="Truco M.J."/>
            <person name="Xia R."/>
            <person name="Zhu S."/>
            <person name="Xu C."/>
            <person name="Xu H."/>
            <person name="Xu X."/>
            <person name="Cox K."/>
            <person name="Korf I."/>
            <person name="Meyers B.C."/>
            <person name="Michelmore R.W."/>
        </authorList>
    </citation>
    <scope>NUCLEOTIDE SEQUENCE [LARGE SCALE GENOMIC DNA]</scope>
    <source>
        <strain evidence="4">cv. Salinas</strain>
        <tissue evidence="3">Seedlings</tissue>
    </source>
</reference>
<dbReference type="Proteomes" id="UP000235145">
    <property type="component" value="Unassembled WGS sequence"/>
</dbReference>
<keyword evidence="2" id="KW-0732">Signal</keyword>
<feature type="transmembrane region" description="Helical" evidence="1">
    <location>
        <begin position="70"/>
        <end position="92"/>
    </location>
</feature>
<dbReference type="PANTHER" id="PTHR31414:SF19">
    <property type="entry name" value="TRANSMEMBRANE PROTEIN"/>
    <property type="match status" value="1"/>
</dbReference>
<keyword evidence="4" id="KW-1185">Reference proteome</keyword>
<dbReference type="Gramene" id="rna-gnl|WGS:NBSK|LSAT_4X161620_mrna">
    <property type="protein sequence ID" value="cds-PLY89851.1"/>
    <property type="gene ID" value="gene-LSAT_4X161620"/>
</dbReference>
<protein>
    <submittedName>
        <fullName evidence="3">Uncharacterized protein</fullName>
    </submittedName>
</protein>
<comment type="caution">
    <text evidence="3">The sequence shown here is derived from an EMBL/GenBank/DDBJ whole genome shotgun (WGS) entry which is preliminary data.</text>
</comment>
<gene>
    <name evidence="3" type="ORF">LSAT_V11C400219190</name>
</gene>
<evidence type="ECO:0000313" key="3">
    <source>
        <dbReference type="EMBL" id="KAJ0210788.1"/>
    </source>
</evidence>
<evidence type="ECO:0000313" key="4">
    <source>
        <dbReference type="Proteomes" id="UP000235145"/>
    </source>
</evidence>
<dbReference type="PANTHER" id="PTHR31414">
    <property type="entry name" value="TRANSMEMBRANE PROTEIN DDB_G0292058"/>
    <property type="match status" value="1"/>
</dbReference>
<feature type="transmembrane region" description="Helical" evidence="1">
    <location>
        <begin position="113"/>
        <end position="134"/>
    </location>
</feature>
<proteinExistence type="predicted"/>
<keyword evidence="1" id="KW-1133">Transmembrane helix</keyword>
<dbReference type="EMBL" id="NBSK02000004">
    <property type="protein sequence ID" value="KAJ0210788.1"/>
    <property type="molecule type" value="Genomic_DNA"/>
</dbReference>
<keyword evidence="1" id="KW-0812">Transmembrane</keyword>
<organism evidence="3 4">
    <name type="scientific">Lactuca sativa</name>
    <name type="common">Garden lettuce</name>
    <dbReference type="NCBI Taxonomy" id="4236"/>
    <lineage>
        <taxon>Eukaryota</taxon>
        <taxon>Viridiplantae</taxon>
        <taxon>Streptophyta</taxon>
        <taxon>Embryophyta</taxon>
        <taxon>Tracheophyta</taxon>
        <taxon>Spermatophyta</taxon>
        <taxon>Magnoliopsida</taxon>
        <taxon>eudicotyledons</taxon>
        <taxon>Gunneridae</taxon>
        <taxon>Pentapetalae</taxon>
        <taxon>asterids</taxon>
        <taxon>campanulids</taxon>
        <taxon>Asterales</taxon>
        <taxon>Asteraceae</taxon>
        <taxon>Cichorioideae</taxon>
        <taxon>Cichorieae</taxon>
        <taxon>Lactucinae</taxon>
        <taxon>Lactuca</taxon>
    </lineage>
</organism>
<keyword evidence="1" id="KW-0472">Membrane</keyword>
<feature type="signal peptide" evidence="2">
    <location>
        <begin position="1"/>
        <end position="29"/>
    </location>
</feature>
<dbReference type="AlphaFoldDB" id="A0A9R1VUH5"/>
<accession>A0A9R1VUH5</accession>
<sequence length="504" mass="56576">MSNFKAFQLPLISLLLFTSIFTPNPSVFASPFVRNQTFTRPDPLRHFRLYKGGYDIRNKHYWASAAFTGIHGYAMAGIWMLFGLTFGSYLIIKSFHGGFHPFINHPNSYFLACFALIAIFASIAIIFSSLIVVANQTSLHRSKNLMNTILGAANSMKQTIESVTQGLIKIQTLLRPYDVETYDLLDHITNQMQKETISIQNFVKEARQASNHAIKAVYIANLVLVTANFVVLVAGCVVVFLHWHPGFIIVIIVCWILTTVSWILTGFDFFFHIFGGDTCSAFENFERNQNPESNSIMSILSSCSNSSNSDKFMAQIGYTVHKYISESNSEITTLAHKMIQPNEEGDDSFAMERICDPFSTAPNYNYAPGDCPQDSIQIHDLPNILSTLTCEKNIPTKICKAQGRFFPESSYGKTMAYIQSIENLIATYPDLQNLTECTPIRVAISDVALRQCKPFKTSIRLLWVCVLSLSIDLMILTSLLIVKAYQEKGKELSLCSIVPSRHSC</sequence>